<proteinExistence type="predicted"/>
<reference evidence="2" key="1">
    <citation type="journal article" date="2022" name="Mol. Ecol. Resour.">
        <title>The genomes of chicory, endive, great burdock and yacon provide insights into Asteraceae palaeo-polyploidization history and plant inulin production.</title>
        <authorList>
            <person name="Fan W."/>
            <person name="Wang S."/>
            <person name="Wang H."/>
            <person name="Wang A."/>
            <person name="Jiang F."/>
            <person name="Liu H."/>
            <person name="Zhao H."/>
            <person name="Xu D."/>
            <person name="Zhang Y."/>
        </authorList>
    </citation>
    <scope>NUCLEOTIDE SEQUENCE [LARGE SCALE GENOMIC DNA]</scope>
    <source>
        <strain evidence="2">cv. Niubang</strain>
    </source>
</reference>
<protein>
    <submittedName>
        <fullName evidence="1">Uncharacterized protein</fullName>
    </submittedName>
</protein>
<sequence>MYLTLPKAKTPPNTHTHTLHPDHHHHHHHLFLSLSWNDDVLVKQHQRTPNLHFRIPRTIQKATQFGKSRVCLICFCDC</sequence>
<dbReference type="Proteomes" id="UP001055879">
    <property type="component" value="Linkage Group LG16"/>
</dbReference>
<organism evidence="1 2">
    <name type="scientific">Arctium lappa</name>
    <name type="common">Greater burdock</name>
    <name type="synonym">Lappa major</name>
    <dbReference type="NCBI Taxonomy" id="4217"/>
    <lineage>
        <taxon>Eukaryota</taxon>
        <taxon>Viridiplantae</taxon>
        <taxon>Streptophyta</taxon>
        <taxon>Embryophyta</taxon>
        <taxon>Tracheophyta</taxon>
        <taxon>Spermatophyta</taxon>
        <taxon>Magnoliopsida</taxon>
        <taxon>eudicotyledons</taxon>
        <taxon>Gunneridae</taxon>
        <taxon>Pentapetalae</taxon>
        <taxon>asterids</taxon>
        <taxon>campanulids</taxon>
        <taxon>Asterales</taxon>
        <taxon>Asteraceae</taxon>
        <taxon>Carduoideae</taxon>
        <taxon>Cardueae</taxon>
        <taxon>Arctiinae</taxon>
        <taxon>Arctium</taxon>
    </lineage>
</organism>
<gene>
    <name evidence="1" type="ORF">L6452_40742</name>
</gene>
<name>A0ACB8XMR7_ARCLA</name>
<evidence type="ECO:0000313" key="1">
    <source>
        <dbReference type="EMBL" id="KAI3669506.1"/>
    </source>
</evidence>
<evidence type="ECO:0000313" key="2">
    <source>
        <dbReference type="Proteomes" id="UP001055879"/>
    </source>
</evidence>
<dbReference type="EMBL" id="CM042062">
    <property type="protein sequence ID" value="KAI3669506.1"/>
    <property type="molecule type" value="Genomic_DNA"/>
</dbReference>
<comment type="caution">
    <text evidence="1">The sequence shown here is derived from an EMBL/GenBank/DDBJ whole genome shotgun (WGS) entry which is preliminary data.</text>
</comment>
<keyword evidence="2" id="KW-1185">Reference proteome</keyword>
<accession>A0ACB8XMR7</accession>
<reference evidence="1 2" key="2">
    <citation type="journal article" date="2022" name="Mol. Ecol. Resour.">
        <title>The genomes of chicory, endive, great burdock and yacon provide insights into Asteraceae paleo-polyploidization history and plant inulin production.</title>
        <authorList>
            <person name="Fan W."/>
            <person name="Wang S."/>
            <person name="Wang H."/>
            <person name="Wang A."/>
            <person name="Jiang F."/>
            <person name="Liu H."/>
            <person name="Zhao H."/>
            <person name="Xu D."/>
            <person name="Zhang Y."/>
        </authorList>
    </citation>
    <scope>NUCLEOTIDE SEQUENCE [LARGE SCALE GENOMIC DNA]</scope>
    <source>
        <strain evidence="2">cv. Niubang</strain>
    </source>
</reference>